<dbReference type="RefSeq" id="XP_004995375.1">
    <property type="nucleotide sequence ID" value="XM_004995318.1"/>
</dbReference>
<reference evidence="2" key="1">
    <citation type="submission" date="2009-08" db="EMBL/GenBank/DDBJ databases">
        <title>Annotation of Salpingoeca rosetta.</title>
        <authorList>
            <consortium name="The Broad Institute Genome Sequencing Platform"/>
            <person name="Russ C."/>
            <person name="Cuomo C."/>
            <person name="Burger G."/>
            <person name="Gray M.W."/>
            <person name="Holland P.W.H."/>
            <person name="King N."/>
            <person name="Lang F.B.F."/>
            <person name="Roger A.J."/>
            <person name="Ruiz-Trillo I."/>
            <person name="Young S.K."/>
            <person name="Zeng Q."/>
            <person name="Gargeya S."/>
            <person name="Alvarado L."/>
            <person name="Berlin A."/>
            <person name="Chapman S.B."/>
            <person name="Chen Z."/>
            <person name="Freedman E."/>
            <person name="Gellesch M."/>
            <person name="Goldberg J."/>
            <person name="Griggs A."/>
            <person name="Gujja S."/>
            <person name="Heilman E."/>
            <person name="Heiman D."/>
            <person name="Howarth C."/>
            <person name="Mehta T."/>
            <person name="Neiman D."/>
            <person name="Pearson M."/>
            <person name="Roberts A."/>
            <person name="Saif S."/>
            <person name="Shea T."/>
            <person name="Shenoy N."/>
            <person name="Sisk P."/>
            <person name="Stolte C."/>
            <person name="Sykes S."/>
            <person name="White J."/>
            <person name="Yandava C."/>
            <person name="Haas B."/>
            <person name="Nusbaum C."/>
            <person name="Birren B."/>
        </authorList>
    </citation>
    <scope>NUCLEOTIDE SEQUENCE [LARGE SCALE GENOMIC DNA]</scope>
    <source>
        <strain evidence="2">ATCC 50818</strain>
    </source>
</reference>
<dbReference type="EMBL" id="GL832962">
    <property type="protein sequence ID" value="EGD83011.1"/>
    <property type="molecule type" value="Genomic_DNA"/>
</dbReference>
<dbReference type="InParanoid" id="F2U670"/>
<feature type="compositionally biased region" description="Polar residues" evidence="1">
    <location>
        <begin position="47"/>
        <end position="57"/>
    </location>
</feature>
<accession>F2U670</accession>
<gene>
    <name evidence="2" type="ORF">PTSG_12052</name>
</gene>
<evidence type="ECO:0000313" key="3">
    <source>
        <dbReference type="Proteomes" id="UP000007799"/>
    </source>
</evidence>
<feature type="region of interest" description="Disordered" evidence="1">
    <location>
        <begin position="46"/>
        <end position="71"/>
    </location>
</feature>
<dbReference type="KEGG" id="sre:PTSG_12052"/>
<dbReference type="Proteomes" id="UP000007799">
    <property type="component" value="Unassembled WGS sequence"/>
</dbReference>
<evidence type="ECO:0000256" key="1">
    <source>
        <dbReference type="SAM" id="MobiDB-lite"/>
    </source>
</evidence>
<protein>
    <submittedName>
        <fullName evidence="2">Uncharacterized protein</fullName>
    </submittedName>
</protein>
<evidence type="ECO:0000313" key="2">
    <source>
        <dbReference type="EMBL" id="EGD83011.1"/>
    </source>
</evidence>
<sequence>MDEERRAFAAQFKEIVSCADRQDTAALEVVEQLQRLHGMVERAQALETLTTSDTGNSKGDEEEEQEEQAAVPEDALTCLRKFPNLEQRLRLCHARSAEAQHARITTAWDKVVEALNDMVRVEADIQASFTQLCKEHSVSEMEERGTAHASVAEFVMGAQDVTAYTRTVVHTNQQLLDNIRASQRSVASIEKATDEWATLPPQCVTTMRALSFDPSTVIFRISELDDIL</sequence>
<keyword evidence="3" id="KW-1185">Reference proteome</keyword>
<proteinExistence type="predicted"/>
<dbReference type="AlphaFoldDB" id="F2U670"/>
<name>F2U670_SALR5</name>
<organism evidence="3">
    <name type="scientific">Salpingoeca rosetta (strain ATCC 50818 / BSB-021)</name>
    <dbReference type="NCBI Taxonomy" id="946362"/>
    <lineage>
        <taxon>Eukaryota</taxon>
        <taxon>Choanoflagellata</taxon>
        <taxon>Craspedida</taxon>
        <taxon>Salpingoecidae</taxon>
        <taxon>Salpingoeca</taxon>
    </lineage>
</organism>
<dbReference type="GeneID" id="16075957"/>